<name>A0A4V2ZXR7_9BURK</name>
<feature type="non-terminal residue" evidence="1">
    <location>
        <position position="1"/>
    </location>
</feature>
<protein>
    <submittedName>
        <fullName evidence="1">Peptidase M23</fullName>
    </submittedName>
</protein>
<dbReference type="InterPro" id="IPR023346">
    <property type="entry name" value="Lysozyme-like_dom_sf"/>
</dbReference>
<evidence type="ECO:0000313" key="2">
    <source>
        <dbReference type="Proteomes" id="UP000295722"/>
    </source>
</evidence>
<organism evidence="1 2">
    <name type="scientific">Paraburkholderia silviterrae</name>
    <dbReference type="NCBI Taxonomy" id="2528715"/>
    <lineage>
        <taxon>Bacteria</taxon>
        <taxon>Pseudomonadati</taxon>
        <taxon>Pseudomonadota</taxon>
        <taxon>Betaproteobacteria</taxon>
        <taxon>Burkholderiales</taxon>
        <taxon>Burkholderiaceae</taxon>
        <taxon>Paraburkholderia</taxon>
    </lineage>
</organism>
<accession>A0A4V2ZXR7</accession>
<dbReference type="AlphaFoldDB" id="A0A4V2ZXR7"/>
<dbReference type="Proteomes" id="UP000295722">
    <property type="component" value="Unassembled WGS sequence"/>
</dbReference>
<dbReference type="Gene3D" id="1.10.530.10">
    <property type="match status" value="1"/>
</dbReference>
<dbReference type="SUPFAM" id="SSF53955">
    <property type="entry name" value="Lysozyme-like"/>
    <property type="match status" value="1"/>
</dbReference>
<comment type="caution">
    <text evidence="1">The sequence shown here is derived from an EMBL/GenBank/DDBJ whole genome shotgun (WGS) entry which is preliminary data.</text>
</comment>
<reference evidence="1 2" key="1">
    <citation type="submission" date="2019-03" db="EMBL/GenBank/DDBJ databases">
        <title>Paraburkholderia sp. 4M-K11, isolated from subtropical forest soil.</title>
        <authorList>
            <person name="Gao Z.-H."/>
            <person name="Qiu L.-H."/>
        </authorList>
    </citation>
    <scope>NUCLEOTIDE SEQUENCE [LARGE SCALE GENOMIC DNA]</scope>
    <source>
        <strain evidence="1 2">4M-K11</strain>
    </source>
</reference>
<gene>
    <name evidence="1" type="ORF">EYW47_40585</name>
</gene>
<keyword evidence="2" id="KW-1185">Reference proteome</keyword>
<sequence length="299" mass="33774">PAGQKLWFFHPLAFIRHFRKCGWLNASELAKAMPKFPFYARVGQIYAAVKTGPVYTMTRQAVGQAQQPYVVQLNRAIIKYGLSPSHRRALFLAQINWETAQWRNLANHPIMHEWGYGQYNSGNPATEYYGAFYGRGAMQLTWASNYQSYGNFCGRVALPDHSGSYSDRLTPNHPRITATSLHWTINPSDNGARIKWSPRFDPNIVADDFYHACNSAGFYWVSRPFQVGINISRKADLPWSYQAVQDVSRGVNGGGNGRIERQAYSAFAARLLLDSIDRVLEQVINTPVGTIKVDFSEAE</sequence>
<dbReference type="EMBL" id="SMRP01000075">
    <property type="protein sequence ID" value="TDG16372.1"/>
    <property type="molecule type" value="Genomic_DNA"/>
</dbReference>
<proteinExistence type="predicted"/>
<evidence type="ECO:0000313" key="1">
    <source>
        <dbReference type="EMBL" id="TDG16372.1"/>
    </source>
</evidence>